<feature type="transmembrane region" description="Helical" evidence="1">
    <location>
        <begin position="79"/>
        <end position="99"/>
    </location>
</feature>
<dbReference type="RefSeq" id="WP_079588596.1">
    <property type="nucleotide sequence ID" value="NZ_FUYN01000001.1"/>
</dbReference>
<feature type="transmembrane region" description="Helical" evidence="1">
    <location>
        <begin position="20"/>
        <end position="44"/>
    </location>
</feature>
<keyword evidence="1" id="KW-0472">Membrane</keyword>
<dbReference type="Proteomes" id="UP000243406">
    <property type="component" value="Unassembled WGS sequence"/>
</dbReference>
<keyword evidence="1" id="KW-1133">Transmembrane helix</keyword>
<accession>A0A1T5A149</accession>
<feature type="transmembrane region" description="Helical" evidence="1">
    <location>
        <begin position="207"/>
        <end position="228"/>
    </location>
</feature>
<evidence type="ECO:0000313" key="2">
    <source>
        <dbReference type="EMBL" id="SKB28698.1"/>
    </source>
</evidence>
<gene>
    <name evidence="2" type="ORF">SAMN02745120_0640</name>
</gene>
<organism evidence="2 3">
    <name type="scientific">Acetoanaerobium noterae</name>
    <dbReference type="NCBI Taxonomy" id="745369"/>
    <lineage>
        <taxon>Bacteria</taxon>
        <taxon>Bacillati</taxon>
        <taxon>Bacillota</taxon>
        <taxon>Clostridia</taxon>
        <taxon>Peptostreptococcales</taxon>
        <taxon>Filifactoraceae</taxon>
        <taxon>Acetoanaerobium</taxon>
    </lineage>
</organism>
<evidence type="ECO:0000256" key="1">
    <source>
        <dbReference type="SAM" id="Phobius"/>
    </source>
</evidence>
<feature type="transmembrane region" description="Helical" evidence="1">
    <location>
        <begin position="56"/>
        <end position="73"/>
    </location>
</feature>
<proteinExistence type="predicted"/>
<keyword evidence="3" id="KW-1185">Reference proteome</keyword>
<protein>
    <submittedName>
        <fullName evidence="2">Uncharacterized protein</fullName>
    </submittedName>
</protein>
<dbReference type="AlphaFoldDB" id="A0A1T5A149"/>
<sequence length="252" mass="29714">MSNFINENIELLINNYFFLSIYFIVLSLYLGATFGVLFNILSSIKKMNFIYIRKNYKIIIIIAIFSYILALIMKHSPFLLDFNLSILILISFSFIIIFITKKIIKNEINDKISTSYDHNLQCKKINKFLDLQIKKYPATIYSNVSYFRELSKYPQCKIILLKEILEDISNNYKTHTSSTLLFLTGATTTKLIPEWPNEGMYPDSIIFILKLLFIGTILRLFLLSFYHFTNNPSEIEKKINILNYYLRIVRRP</sequence>
<reference evidence="3" key="1">
    <citation type="submission" date="2017-02" db="EMBL/GenBank/DDBJ databases">
        <authorList>
            <person name="Varghese N."/>
            <person name="Submissions S."/>
        </authorList>
    </citation>
    <scope>NUCLEOTIDE SEQUENCE [LARGE SCALE GENOMIC DNA]</scope>
    <source>
        <strain evidence="3">ATCC 35199</strain>
    </source>
</reference>
<keyword evidence="1" id="KW-0812">Transmembrane</keyword>
<dbReference type="EMBL" id="FUYN01000001">
    <property type="protein sequence ID" value="SKB28698.1"/>
    <property type="molecule type" value="Genomic_DNA"/>
</dbReference>
<name>A0A1T5A149_9FIRM</name>
<evidence type="ECO:0000313" key="3">
    <source>
        <dbReference type="Proteomes" id="UP000243406"/>
    </source>
</evidence>